<sequence length="119" mass="13533">MAEGIPGTHPARCDRPRVPAARVHPGHPDHPHPGLRAPVLQRAAGGQQAAAERARVSAAVQLHRARARDPAQPEPDPEAAEPERRESRPVVELGRRRCRCLRWERGWRQQQQQQRWQQQ</sequence>
<accession>A0A8D8DS04</accession>
<feature type="compositionally biased region" description="Basic and acidic residues" evidence="1">
    <location>
        <begin position="81"/>
        <end position="91"/>
    </location>
</feature>
<organism evidence="2">
    <name type="scientific">Culex pipiens</name>
    <name type="common">House mosquito</name>
    <dbReference type="NCBI Taxonomy" id="7175"/>
    <lineage>
        <taxon>Eukaryota</taxon>
        <taxon>Metazoa</taxon>
        <taxon>Ecdysozoa</taxon>
        <taxon>Arthropoda</taxon>
        <taxon>Hexapoda</taxon>
        <taxon>Insecta</taxon>
        <taxon>Pterygota</taxon>
        <taxon>Neoptera</taxon>
        <taxon>Endopterygota</taxon>
        <taxon>Diptera</taxon>
        <taxon>Nematocera</taxon>
        <taxon>Culicoidea</taxon>
        <taxon>Culicidae</taxon>
        <taxon>Culicinae</taxon>
        <taxon>Culicini</taxon>
        <taxon>Culex</taxon>
        <taxon>Culex</taxon>
    </lineage>
</organism>
<dbReference type="EMBL" id="HBUE01273798">
    <property type="protein sequence ID" value="CAG6565195.1"/>
    <property type="molecule type" value="Transcribed_RNA"/>
</dbReference>
<protein>
    <submittedName>
        <fullName evidence="2">(northern house mosquito) hypothetical protein</fullName>
    </submittedName>
</protein>
<name>A0A8D8DS04_CULPI</name>
<evidence type="ECO:0000313" key="2">
    <source>
        <dbReference type="EMBL" id="CAG6513715.1"/>
    </source>
</evidence>
<dbReference type="EMBL" id="HBUE01168449">
    <property type="protein sequence ID" value="CAG6513715.1"/>
    <property type="molecule type" value="Transcribed_RNA"/>
</dbReference>
<dbReference type="EMBL" id="HBUE01035740">
    <property type="protein sequence ID" value="CAG6458648.1"/>
    <property type="molecule type" value="Transcribed_RNA"/>
</dbReference>
<dbReference type="EMBL" id="HBUE01035734">
    <property type="protein sequence ID" value="CAG6458646.1"/>
    <property type="molecule type" value="Transcribed_RNA"/>
</dbReference>
<evidence type="ECO:0000256" key="1">
    <source>
        <dbReference type="SAM" id="MobiDB-lite"/>
    </source>
</evidence>
<proteinExistence type="predicted"/>
<reference evidence="2" key="1">
    <citation type="submission" date="2021-05" db="EMBL/GenBank/DDBJ databases">
        <authorList>
            <person name="Alioto T."/>
            <person name="Alioto T."/>
            <person name="Gomez Garrido J."/>
        </authorList>
    </citation>
    <scope>NUCLEOTIDE SEQUENCE</scope>
</reference>
<feature type="region of interest" description="Disordered" evidence="1">
    <location>
        <begin position="1"/>
        <end position="91"/>
    </location>
</feature>
<dbReference type="AlphaFoldDB" id="A0A8D8DS04"/>
<feature type="compositionally biased region" description="Low complexity" evidence="1">
    <location>
        <begin position="41"/>
        <end position="61"/>
    </location>
</feature>